<dbReference type="SUPFAM" id="SSF48264">
    <property type="entry name" value="Cytochrome P450"/>
    <property type="match status" value="1"/>
</dbReference>
<organism evidence="3 4">
    <name type="scientific">Actinoalloteichus caeruleus DSM 43889</name>
    <dbReference type="NCBI Taxonomy" id="1120930"/>
    <lineage>
        <taxon>Bacteria</taxon>
        <taxon>Bacillati</taxon>
        <taxon>Actinomycetota</taxon>
        <taxon>Actinomycetes</taxon>
        <taxon>Pseudonocardiales</taxon>
        <taxon>Pseudonocardiaceae</taxon>
        <taxon>Actinoalloteichus</taxon>
        <taxon>Actinoalloteichus cyanogriseus</taxon>
    </lineage>
</organism>
<dbReference type="PROSITE" id="PS00086">
    <property type="entry name" value="CYTOCHROME_P450"/>
    <property type="match status" value="1"/>
</dbReference>
<dbReference type="PANTHER" id="PTHR46696">
    <property type="entry name" value="P450, PUTATIVE (EUROFUNG)-RELATED"/>
    <property type="match status" value="1"/>
</dbReference>
<evidence type="ECO:0000313" key="4">
    <source>
        <dbReference type="Proteomes" id="UP000791080"/>
    </source>
</evidence>
<keyword evidence="2" id="KW-0408">Iron</keyword>
<dbReference type="InterPro" id="IPR017972">
    <property type="entry name" value="Cyt_P450_CS"/>
</dbReference>
<dbReference type="CDD" id="cd11029">
    <property type="entry name" value="CYP107-like"/>
    <property type="match status" value="1"/>
</dbReference>
<gene>
    <name evidence="3" type="ORF">G443_001071</name>
</gene>
<comment type="similarity">
    <text evidence="1 2">Belongs to the cytochrome P450 family.</text>
</comment>
<reference evidence="3 4" key="1">
    <citation type="submission" date="2022-06" db="EMBL/GenBank/DDBJ databases">
        <title>Genomic Encyclopedia of Type Strains, Phase I: the one thousand microbial genomes (KMG-I) project.</title>
        <authorList>
            <person name="Kyrpides N."/>
        </authorList>
    </citation>
    <scope>NUCLEOTIDE SEQUENCE [LARGE SCALE GENOMIC DNA]</scope>
    <source>
        <strain evidence="3 4">DSM 43889</strain>
    </source>
</reference>
<comment type="caution">
    <text evidence="3">The sequence shown here is derived from an EMBL/GenBank/DDBJ whole genome shotgun (WGS) entry which is preliminary data.</text>
</comment>
<keyword evidence="4" id="KW-1185">Reference proteome</keyword>
<dbReference type="RefSeq" id="WP_035292884.1">
    <property type="nucleotide sequence ID" value="NZ_AUBJ02000001.1"/>
</dbReference>
<dbReference type="PANTHER" id="PTHR46696:SF1">
    <property type="entry name" value="CYTOCHROME P450 YJIB-RELATED"/>
    <property type="match status" value="1"/>
</dbReference>
<keyword evidence="2" id="KW-0479">Metal-binding</keyword>
<dbReference type="EMBL" id="AUBJ02000001">
    <property type="protein sequence ID" value="MCP2330801.1"/>
    <property type="molecule type" value="Genomic_DNA"/>
</dbReference>
<dbReference type="PRINTS" id="PR00359">
    <property type="entry name" value="BP450"/>
</dbReference>
<keyword evidence="2" id="KW-0560">Oxidoreductase</keyword>
<dbReference type="InterPro" id="IPR036396">
    <property type="entry name" value="Cyt_P450_sf"/>
</dbReference>
<protein>
    <recommendedName>
        <fullName evidence="5">Cytochrome P450</fullName>
    </recommendedName>
</protein>
<evidence type="ECO:0000256" key="2">
    <source>
        <dbReference type="RuleBase" id="RU000461"/>
    </source>
</evidence>
<dbReference type="InterPro" id="IPR001128">
    <property type="entry name" value="Cyt_P450"/>
</dbReference>
<keyword evidence="2" id="KW-0503">Monooxygenase</keyword>
<dbReference type="Gene3D" id="1.10.630.10">
    <property type="entry name" value="Cytochrome P450"/>
    <property type="match status" value="1"/>
</dbReference>
<evidence type="ECO:0000256" key="1">
    <source>
        <dbReference type="ARBA" id="ARBA00010617"/>
    </source>
</evidence>
<proteinExistence type="inferred from homology"/>
<dbReference type="Proteomes" id="UP000791080">
    <property type="component" value="Unassembled WGS sequence"/>
</dbReference>
<name>A0ABT1JE81_ACTCY</name>
<accession>A0ABT1JE81</accession>
<evidence type="ECO:0008006" key="5">
    <source>
        <dbReference type="Google" id="ProtNLM"/>
    </source>
</evidence>
<dbReference type="InterPro" id="IPR002397">
    <property type="entry name" value="Cyt_P450_B"/>
</dbReference>
<dbReference type="Pfam" id="PF00067">
    <property type="entry name" value="p450"/>
    <property type="match status" value="1"/>
</dbReference>
<evidence type="ECO:0000313" key="3">
    <source>
        <dbReference type="EMBL" id="MCP2330801.1"/>
    </source>
</evidence>
<keyword evidence="2" id="KW-0349">Heme</keyword>
<sequence length="405" mass="44576">MRGYEDAVALPVEVFADPEALFARLGHRGPVHRVTLPDGMPTVLVTGNQAARDALSDPRLVRGIGAAAPELHPYHPMGGEDFPLSRHMLFADPPDHERLRRLVSKAFTRRRVEAMRPRVQEITDSLLDAVADRGSTDLVEAVALPLPIAVICEMLGIPREDRGEFEQHAEVLTGINSSSSYEDIITAGRWLDTYLGGLVEDRRARPGDDLVSAMVLAQERDDRLSDVEVRSNSMLLLSAGFETTVNLIANGMLTLLRHPDDLDRLRADPGLVPAALEELLRFDSPVSSITYHFARQDLELAGVRVRAGEHVVISVAAANHDPSVFPDPRRLDTARETGGRVLGFSHGIHYCLGAPLARIEGEIAVTTMLRRLPGLRLAVDVADLRWRPTYNLHRLTALPVRFDAG</sequence>